<comment type="caution">
    <text evidence="2">The sequence shown here is derived from an EMBL/GenBank/DDBJ whole genome shotgun (WGS) entry which is preliminary data.</text>
</comment>
<evidence type="ECO:0000313" key="2">
    <source>
        <dbReference type="EMBL" id="RDX02511.1"/>
    </source>
</evidence>
<name>A0A3D8TU69_9LIST</name>
<proteinExistence type="predicted"/>
<dbReference type="EMBL" id="LARY01000001">
    <property type="protein sequence ID" value="RDX02511.1"/>
    <property type="molecule type" value="Genomic_DNA"/>
</dbReference>
<evidence type="ECO:0000259" key="1">
    <source>
        <dbReference type="Pfam" id="PF13462"/>
    </source>
</evidence>
<dbReference type="Proteomes" id="UP000257055">
    <property type="component" value="Unassembled WGS sequence"/>
</dbReference>
<sequence length="177" mass="20420">MDISQIKAAEVKPEVGIHLAKSENAKVKVMSFVNLRCPYCKKWHEESRDILTKFIEEGKIELVIKPFDKEKESLQRGNVTHRYLNYEAPFEAWLAMDKIFETQDEWGNLSLEEVAQYMETKLDLREQNNKEATKAIIEEAGRANVTLVPTVVVGEHIFDEHITPDELTALLNEEFGK</sequence>
<dbReference type="InterPro" id="IPR036249">
    <property type="entry name" value="Thioredoxin-like_sf"/>
</dbReference>
<protein>
    <submittedName>
        <fullName evidence="2">Thioredoxin</fullName>
    </submittedName>
</protein>
<accession>A0A3D8TU69</accession>
<organism evidence="2 3">
    <name type="scientific">Listeria kieliensis</name>
    <dbReference type="NCBI Taxonomy" id="1621700"/>
    <lineage>
        <taxon>Bacteria</taxon>
        <taxon>Bacillati</taxon>
        <taxon>Bacillota</taxon>
        <taxon>Bacilli</taxon>
        <taxon>Bacillales</taxon>
        <taxon>Listeriaceae</taxon>
        <taxon>Listeria</taxon>
    </lineage>
</organism>
<dbReference type="RefSeq" id="WP_115752195.1">
    <property type="nucleotide sequence ID" value="NZ_LARY01000001.1"/>
</dbReference>
<dbReference type="SUPFAM" id="SSF52833">
    <property type="entry name" value="Thioredoxin-like"/>
    <property type="match status" value="1"/>
</dbReference>
<feature type="domain" description="Thioredoxin-like fold" evidence="1">
    <location>
        <begin position="22"/>
        <end position="172"/>
    </location>
</feature>
<evidence type="ECO:0000313" key="3">
    <source>
        <dbReference type="Proteomes" id="UP000257055"/>
    </source>
</evidence>
<keyword evidence="3" id="KW-1185">Reference proteome</keyword>
<dbReference type="Gene3D" id="3.40.30.10">
    <property type="entry name" value="Glutaredoxin"/>
    <property type="match status" value="1"/>
</dbReference>
<dbReference type="Pfam" id="PF13462">
    <property type="entry name" value="Thioredoxin_4"/>
    <property type="match status" value="1"/>
</dbReference>
<dbReference type="AlphaFoldDB" id="A0A3D8TU69"/>
<dbReference type="Gene3D" id="1.10.1200.90">
    <property type="entry name" value="DsbA-like domain"/>
    <property type="match status" value="1"/>
</dbReference>
<reference evidence="3" key="1">
    <citation type="submission" date="2015-04" db="EMBL/GenBank/DDBJ databases">
        <authorList>
            <person name="Schardt J."/>
            <person name="Mueller-Herbst S."/>
            <person name="Scherer S."/>
            <person name="Huptas C."/>
        </authorList>
    </citation>
    <scope>NUCLEOTIDE SEQUENCE [LARGE SCALE GENOMIC DNA]</scope>
    <source>
        <strain evidence="3">Kiel-L1</strain>
    </source>
</reference>
<gene>
    <name evidence="2" type="ORF">UR08_03070</name>
</gene>
<dbReference type="InterPro" id="IPR012336">
    <property type="entry name" value="Thioredoxin-like_fold"/>
</dbReference>